<evidence type="ECO:0000313" key="1">
    <source>
        <dbReference type="EMBL" id="CAD9539208.1"/>
    </source>
</evidence>
<evidence type="ECO:0008006" key="2">
    <source>
        <dbReference type="Google" id="ProtNLM"/>
    </source>
</evidence>
<dbReference type="Gene3D" id="1.25.10.10">
    <property type="entry name" value="Leucine-rich Repeat Variant"/>
    <property type="match status" value="1"/>
</dbReference>
<protein>
    <recommendedName>
        <fullName evidence="2">HEAT repeat domain-containing protein</fullName>
    </recommendedName>
</protein>
<dbReference type="InterPro" id="IPR011989">
    <property type="entry name" value="ARM-like"/>
</dbReference>
<dbReference type="PANTHER" id="PTHR12697:SF5">
    <property type="entry name" value="DEOXYHYPUSINE HYDROXYLASE"/>
    <property type="match status" value="1"/>
</dbReference>
<organism evidence="1">
    <name type="scientific">Zooxanthella nutricula</name>
    <dbReference type="NCBI Taxonomy" id="1333877"/>
    <lineage>
        <taxon>Eukaryota</taxon>
        <taxon>Sar</taxon>
        <taxon>Alveolata</taxon>
        <taxon>Dinophyceae</taxon>
        <taxon>Peridiniales</taxon>
        <taxon>Peridiniales incertae sedis</taxon>
        <taxon>Zooxanthella</taxon>
    </lineage>
</organism>
<proteinExistence type="predicted"/>
<gene>
    <name evidence="1" type="ORF">BRAN1462_LOCUS15218</name>
</gene>
<dbReference type="PANTHER" id="PTHR12697">
    <property type="entry name" value="PBS LYASE HEAT-LIKE PROTEIN"/>
    <property type="match status" value="1"/>
</dbReference>
<dbReference type="EMBL" id="HBGW01023981">
    <property type="protein sequence ID" value="CAD9539208.1"/>
    <property type="molecule type" value="Transcribed_RNA"/>
</dbReference>
<name>A0A7S2J7W7_9DINO</name>
<dbReference type="AlphaFoldDB" id="A0A7S2J7W7"/>
<dbReference type="SUPFAM" id="SSF48371">
    <property type="entry name" value="ARM repeat"/>
    <property type="match status" value="1"/>
</dbReference>
<dbReference type="Pfam" id="PF13646">
    <property type="entry name" value="HEAT_2"/>
    <property type="match status" value="1"/>
</dbReference>
<dbReference type="GO" id="GO:0016491">
    <property type="term" value="F:oxidoreductase activity"/>
    <property type="evidence" value="ECO:0007669"/>
    <property type="project" value="TreeGrafter"/>
</dbReference>
<reference evidence="1" key="1">
    <citation type="submission" date="2021-01" db="EMBL/GenBank/DDBJ databases">
        <authorList>
            <person name="Corre E."/>
            <person name="Pelletier E."/>
            <person name="Niang G."/>
            <person name="Scheremetjew M."/>
            <person name="Finn R."/>
            <person name="Kale V."/>
            <person name="Holt S."/>
            <person name="Cochrane G."/>
            <person name="Meng A."/>
            <person name="Brown T."/>
            <person name="Cohen L."/>
        </authorList>
    </citation>
    <scope>NUCLEOTIDE SEQUENCE</scope>
    <source>
        <strain evidence="1">RCC3387</strain>
    </source>
</reference>
<dbReference type="InterPro" id="IPR016024">
    <property type="entry name" value="ARM-type_fold"/>
</dbReference>
<accession>A0A7S2J7W7</accession>
<sequence>MGEEGAAHEADLLGRMAVERDPRVMAAAGVSLAAMGKATGSVSSASLDAIGRMFLSQHPGVRAAAAEAVYVAGGESAAPLMGKLLKCLDDRSPKVKIAAASALAQLGEFGEVYAVNLCRLAHDPSQLPAVRAVALDALAYMEERGAALCDDIAELLQDPEVEVSQAAQRALEAFGIQVGWF</sequence>